<feature type="region of interest" description="Disordered" evidence="1">
    <location>
        <begin position="1029"/>
        <end position="1078"/>
    </location>
</feature>
<name>A0ABY6KY32_9ARAC</name>
<dbReference type="EMBL" id="CP092872">
    <property type="protein sequence ID" value="UYV73524.1"/>
    <property type="molecule type" value="Genomic_DNA"/>
</dbReference>
<feature type="region of interest" description="Disordered" evidence="1">
    <location>
        <begin position="1345"/>
        <end position="1373"/>
    </location>
</feature>
<feature type="compositionally biased region" description="Basic and acidic residues" evidence="1">
    <location>
        <begin position="1417"/>
        <end position="1437"/>
    </location>
</feature>
<protein>
    <submittedName>
        <fullName evidence="2">SYTL5</fullName>
    </submittedName>
</protein>
<feature type="compositionally biased region" description="Polar residues" evidence="1">
    <location>
        <begin position="1536"/>
        <end position="1555"/>
    </location>
</feature>
<feature type="compositionally biased region" description="Basic and acidic residues" evidence="1">
    <location>
        <begin position="1034"/>
        <end position="1070"/>
    </location>
</feature>
<feature type="region of interest" description="Disordered" evidence="1">
    <location>
        <begin position="1583"/>
        <end position="1613"/>
    </location>
</feature>
<feature type="compositionally biased region" description="Polar residues" evidence="1">
    <location>
        <begin position="255"/>
        <end position="266"/>
    </location>
</feature>
<evidence type="ECO:0000313" key="3">
    <source>
        <dbReference type="Proteomes" id="UP001235939"/>
    </source>
</evidence>
<evidence type="ECO:0000313" key="2">
    <source>
        <dbReference type="EMBL" id="UYV73524.1"/>
    </source>
</evidence>
<feature type="compositionally biased region" description="Polar residues" evidence="1">
    <location>
        <begin position="1345"/>
        <end position="1354"/>
    </location>
</feature>
<feature type="region of interest" description="Disordered" evidence="1">
    <location>
        <begin position="787"/>
        <end position="810"/>
    </location>
</feature>
<feature type="compositionally biased region" description="Low complexity" evidence="1">
    <location>
        <begin position="1133"/>
        <end position="1150"/>
    </location>
</feature>
<feature type="compositionally biased region" description="Polar residues" evidence="1">
    <location>
        <begin position="298"/>
        <end position="319"/>
    </location>
</feature>
<sequence>MDFDEPSLLEPLPHNICLRSTRLIKMILQHIRAQAATDRPAGASSPFRRHGSCPVNFLKKHHNVLRALQTLREVEAASRRSSVRSTKKDLPSKTVLTRSTSLPSLHTGYESEDSTASTVVYNAISVESDLWKLGEATPACYHIEREQESQSDIQIDSDKLVPEGDDYRLVFISSPGSSQVDDEDACKDDVSMYSGSTDYAALAENASGIFFMDDMDWDLSQLCGNGPRMGSAEDEMICTVLFSSPLRDSGKKPPSKNTQRKSSLPDTTGLIKMDIATLAAQNEEDASSKPTEKHTHQSIEVSSYQNNQRSDSRMAQQNCDMLCQDENSSSDESDSTTTSHTSVAECKKETSETKVLLQNQLLSCDQLFDSILAEDEEAARDESQEDVIDPAEQGWAGKAEITGMAVVDGITTTMVRAGAPAPHPRPSRHQTSSSGDTSTGSALLWELQEDALISQLKAMGDERECSTMPTDVKVLEEEATTASPAGLTPSSSCLELAGEAASSHPTGCVDLPTSDSSTILEAQSDCSHLNTASSHMDSLPVVGELDGTANNEISTTTSAEFKQYIDNDVASRNINIVENITQPQDSIQLSCVKDNAPHTQVSLIDLPTENENIVLPKGNNPLLETELLSDIKSDLLSEHISTVVIDEVETISSPLLSDAQYTNLPIDITAQLASHLNEKHDQIETYTSSVDIEENIETKECSFSESNAPQQIILQDQVEECRDNYGTSEEACSSTSALEKYFVSFDKNLHSKSKKELESSSVPAGLALEKNDLFYQTDAHTKVFYWNDSENTESSEGEEDLLDEETSSEDEATYIASGASGNEPYYGHMSYSLHTIVEESCEESERESRVATPTNVHPASQLEDYFNHTIITQTSFMGVKNHNKDDCAMSDTYSETSGSVCSDLNDDLTLSEQAASRLEQYFTRGILGGFVYQDEGELSDESGGRGSEMGDKPQEDAPPESPSSVTPQPESEEEENFDTIKRKKPTFECAPEDTANSKEEEIKLTQSSDFSSTESILANISSLFESKLNLSDSESSKKDDNKVEDKKDAEMPKCPSEKSEVEQRPKKIEEPDSVSIKSGYSDEDAAYIMNKLMVHLSETSNKNDSEESLAPTLELLESEIYRLMQTVSPMTLSEPSGSSCGSSTIGSNNSDYGSDTLESAEYTTTDDDDAHAERIGSFRSNNSFTFRLSSLRRNNSDKSRGGESSDSTISEETLYICKQLMSSLKELAGAVTADKTTTPQKLLESDAYSQARTYIRDQIVALMHTVTASRNGSPIRERKQTENLKPSVDDLKIIKEESPVSSSIENLKDSPVKPKSLLNQDSYAEAIIIDDEGISVEEQKLASKSSESLISVQSGEAKISKGKSSNLLTSKKDQGEKSSFKQFNFLPSSLRRMSKSSKSNSIEYLQTATYPLSIMKSHPDLSPKPHEKKNPENRLSFHADSPLSMESKTSPNRKCLSDERMNKSESKCLPLQIWKKPQSSSSSKINDGKSKSGDTDQDEGCELSPSTFNLNAKEKASSENNLFLRDTKNQKKDGKVSTTKSVGNISDLENSGSKSSCRDTGYYSFKSSDDSILSLGDSAASQTSSASLVHHRSPTSTETIPEVEEPAAAPPGALCESLKSKNVSLSSSNIPEQVWGPATKSSTLPSSVKNKFSLPPASTSRFRPFVSSIFSTSGVLRKLAALKGKYNTASHSSSLYQWLLVIDDNSSYRSHSGFKKRSRLPSTGSEDLRTGLGSMPQLTLTDYSDVSFSTTFDWCSLIWFLKHTNI</sequence>
<feature type="region of interest" description="Disordered" evidence="1">
    <location>
        <begin position="281"/>
        <end position="349"/>
    </location>
</feature>
<feature type="compositionally biased region" description="Acidic residues" evidence="1">
    <location>
        <begin position="790"/>
        <end position="810"/>
    </location>
</feature>
<feature type="region of interest" description="Disordered" evidence="1">
    <location>
        <begin position="1131"/>
        <end position="1157"/>
    </location>
</feature>
<evidence type="ECO:0000256" key="1">
    <source>
        <dbReference type="SAM" id="MobiDB-lite"/>
    </source>
</evidence>
<feature type="region of interest" description="Disordered" evidence="1">
    <location>
        <begin position="933"/>
        <end position="1011"/>
    </location>
</feature>
<gene>
    <name evidence="2" type="ORF">LAZ67_10003952</name>
</gene>
<feature type="region of interest" description="Disordered" evidence="1">
    <location>
        <begin position="244"/>
        <end position="269"/>
    </location>
</feature>
<reference evidence="2 3" key="1">
    <citation type="submission" date="2022-01" db="EMBL/GenBank/DDBJ databases">
        <title>A chromosomal length assembly of Cordylochernes scorpioides.</title>
        <authorList>
            <person name="Zeh D."/>
            <person name="Zeh J."/>
        </authorList>
    </citation>
    <scope>NUCLEOTIDE SEQUENCE [LARGE SCALE GENOMIC DNA]</scope>
    <source>
        <strain evidence="2">IN4F17</strain>
        <tissue evidence="2">Whole Body</tissue>
    </source>
</reference>
<feature type="region of interest" description="Disordered" evidence="1">
    <location>
        <begin position="416"/>
        <end position="439"/>
    </location>
</feature>
<accession>A0ABY6KY32</accession>
<feature type="region of interest" description="Disordered" evidence="1">
    <location>
        <begin position="1415"/>
        <end position="1557"/>
    </location>
</feature>
<proteinExistence type="predicted"/>
<dbReference type="Proteomes" id="UP001235939">
    <property type="component" value="Chromosome 10"/>
</dbReference>
<organism evidence="2 3">
    <name type="scientific">Cordylochernes scorpioides</name>
    <dbReference type="NCBI Taxonomy" id="51811"/>
    <lineage>
        <taxon>Eukaryota</taxon>
        <taxon>Metazoa</taxon>
        <taxon>Ecdysozoa</taxon>
        <taxon>Arthropoda</taxon>
        <taxon>Chelicerata</taxon>
        <taxon>Arachnida</taxon>
        <taxon>Pseudoscorpiones</taxon>
        <taxon>Cheliferoidea</taxon>
        <taxon>Chernetidae</taxon>
        <taxon>Cordylochernes</taxon>
    </lineage>
</organism>
<feature type="compositionally biased region" description="Basic and acidic residues" evidence="1">
    <location>
        <begin position="1455"/>
        <end position="1466"/>
    </location>
</feature>
<feature type="compositionally biased region" description="Basic and acidic residues" evidence="1">
    <location>
        <begin position="1525"/>
        <end position="1535"/>
    </location>
</feature>
<keyword evidence="3" id="KW-1185">Reference proteome</keyword>
<feature type="compositionally biased region" description="Basic and acidic residues" evidence="1">
    <location>
        <begin position="286"/>
        <end position="297"/>
    </location>
</feature>